<dbReference type="HOGENOM" id="CLU_1385506_0_0_1"/>
<proteinExistence type="predicted"/>
<gene>
    <name evidence="1" type="primary">Dsec\GM14801</name>
    <name evidence="1" type="ORF">Dsec_GM14801</name>
</gene>
<dbReference type="Proteomes" id="UP000001292">
    <property type="component" value="Unassembled WGS sequence"/>
</dbReference>
<protein>
    <submittedName>
        <fullName evidence="1">GM14801</fullName>
    </submittedName>
</protein>
<dbReference type="EMBL" id="CH480817">
    <property type="protein sequence ID" value="EDW50755.1"/>
    <property type="molecule type" value="Genomic_DNA"/>
</dbReference>
<organism evidence="2">
    <name type="scientific">Drosophila sechellia</name>
    <name type="common">Fruit fly</name>
    <dbReference type="NCBI Taxonomy" id="7238"/>
    <lineage>
        <taxon>Eukaryota</taxon>
        <taxon>Metazoa</taxon>
        <taxon>Ecdysozoa</taxon>
        <taxon>Arthropoda</taxon>
        <taxon>Hexapoda</taxon>
        <taxon>Insecta</taxon>
        <taxon>Pterygota</taxon>
        <taxon>Neoptera</taxon>
        <taxon>Endopterygota</taxon>
        <taxon>Diptera</taxon>
        <taxon>Brachycera</taxon>
        <taxon>Muscomorpha</taxon>
        <taxon>Ephydroidea</taxon>
        <taxon>Drosophilidae</taxon>
        <taxon>Drosophila</taxon>
        <taxon>Sophophora</taxon>
    </lineage>
</organism>
<dbReference type="AlphaFoldDB" id="B4HUY4"/>
<name>B4HUY4_DROSE</name>
<sequence>MTMMSSNNSYLPNAGSQGVVGLLIAAGAIKATPAHRGSVCGTLYLNLRDSNLPLGIARDVDVDLCLFLILNLAGDVDADESGGQAARDLSACRLVTAASGQSLSQLHMAASQHPSIEVRLDAPCFTCSILWAYVSASSEPFDSGPFDSGGSYVILFGASFSLLRIGWHFVGNLSGFLLRYPFIHLPHLFVVLTAVVN</sequence>
<evidence type="ECO:0000313" key="1">
    <source>
        <dbReference type="EMBL" id="EDW50755.1"/>
    </source>
</evidence>
<evidence type="ECO:0000313" key="2">
    <source>
        <dbReference type="Proteomes" id="UP000001292"/>
    </source>
</evidence>
<reference evidence="1 2" key="1">
    <citation type="journal article" date="2007" name="Nature">
        <title>Evolution of genes and genomes on the Drosophila phylogeny.</title>
        <authorList>
            <consortium name="Drosophila 12 Genomes Consortium"/>
            <person name="Clark A.G."/>
            <person name="Eisen M.B."/>
            <person name="Smith D.R."/>
            <person name="Bergman C.M."/>
            <person name="Oliver B."/>
            <person name="Markow T.A."/>
            <person name="Kaufman T.C."/>
            <person name="Kellis M."/>
            <person name="Gelbart W."/>
            <person name="Iyer V.N."/>
            <person name="Pollard D.A."/>
            <person name="Sackton T.B."/>
            <person name="Larracuente A.M."/>
            <person name="Singh N.D."/>
            <person name="Abad J.P."/>
            <person name="Abt D.N."/>
            <person name="Adryan B."/>
            <person name="Aguade M."/>
            <person name="Akashi H."/>
            <person name="Anderson W.W."/>
            <person name="Aquadro C.F."/>
            <person name="Ardell D.H."/>
            <person name="Arguello R."/>
            <person name="Artieri C.G."/>
            <person name="Barbash D.A."/>
            <person name="Barker D."/>
            <person name="Barsanti P."/>
            <person name="Batterham P."/>
            <person name="Batzoglou S."/>
            <person name="Begun D."/>
            <person name="Bhutkar A."/>
            <person name="Blanco E."/>
            <person name="Bosak S.A."/>
            <person name="Bradley R.K."/>
            <person name="Brand A.D."/>
            <person name="Brent M.R."/>
            <person name="Brooks A.N."/>
            <person name="Brown R.H."/>
            <person name="Butlin R.K."/>
            <person name="Caggese C."/>
            <person name="Calvi B.R."/>
            <person name="Bernardo de Carvalho A."/>
            <person name="Caspi A."/>
            <person name="Castrezana S."/>
            <person name="Celniker S.E."/>
            <person name="Chang J.L."/>
            <person name="Chapple C."/>
            <person name="Chatterji S."/>
            <person name="Chinwalla A."/>
            <person name="Civetta A."/>
            <person name="Clifton S.W."/>
            <person name="Comeron J.M."/>
            <person name="Costello J.C."/>
            <person name="Coyne J.A."/>
            <person name="Daub J."/>
            <person name="David R.G."/>
            <person name="Delcher A.L."/>
            <person name="Delehaunty K."/>
            <person name="Do C.B."/>
            <person name="Ebling H."/>
            <person name="Edwards K."/>
            <person name="Eickbush T."/>
            <person name="Evans J.D."/>
            <person name="Filipski A."/>
            <person name="Findeiss S."/>
            <person name="Freyhult E."/>
            <person name="Fulton L."/>
            <person name="Fulton R."/>
            <person name="Garcia A.C."/>
            <person name="Gardiner A."/>
            <person name="Garfield D.A."/>
            <person name="Garvin B.E."/>
            <person name="Gibson G."/>
            <person name="Gilbert D."/>
            <person name="Gnerre S."/>
            <person name="Godfrey J."/>
            <person name="Good R."/>
            <person name="Gotea V."/>
            <person name="Gravely B."/>
            <person name="Greenberg A.J."/>
            <person name="Griffiths-Jones S."/>
            <person name="Gross S."/>
            <person name="Guigo R."/>
            <person name="Gustafson E.A."/>
            <person name="Haerty W."/>
            <person name="Hahn M.W."/>
            <person name="Halligan D.L."/>
            <person name="Halpern A.L."/>
            <person name="Halter G.M."/>
            <person name="Han M.V."/>
            <person name="Heger A."/>
            <person name="Hillier L."/>
            <person name="Hinrichs A.S."/>
            <person name="Holmes I."/>
            <person name="Hoskins R.A."/>
            <person name="Hubisz M.J."/>
            <person name="Hultmark D."/>
            <person name="Huntley M.A."/>
            <person name="Jaffe D.B."/>
            <person name="Jagadeeshan S."/>
            <person name="Jeck W.R."/>
            <person name="Johnson J."/>
            <person name="Jones C.D."/>
            <person name="Jordan W.C."/>
            <person name="Karpen G.H."/>
            <person name="Kataoka E."/>
            <person name="Keightley P.D."/>
            <person name="Kheradpour P."/>
            <person name="Kirkness E.F."/>
            <person name="Koerich L.B."/>
            <person name="Kristiansen K."/>
            <person name="Kudrna D."/>
            <person name="Kulathinal R.J."/>
            <person name="Kumar S."/>
            <person name="Kwok R."/>
            <person name="Lander E."/>
            <person name="Langley C.H."/>
            <person name="Lapoint R."/>
            <person name="Lazzaro B.P."/>
            <person name="Lee S.J."/>
            <person name="Levesque L."/>
            <person name="Li R."/>
            <person name="Lin C.F."/>
            <person name="Lin M.F."/>
            <person name="Lindblad-Toh K."/>
            <person name="Llopart A."/>
            <person name="Long M."/>
            <person name="Low L."/>
            <person name="Lozovsky E."/>
            <person name="Lu J."/>
            <person name="Luo M."/>
            <person name="Machado C.A."/>
            <person name="Makalowski W."/>
            <person name="Marzo M."/>
            <person name="Matsuda M."/>
            <person name="Matzkin L."/>
            <person name="McAllister B."/>
            <person name="McBride C.S."/>
            <person name="McKernan B."/>
            <person name="McKernan K."/>
            <person name="Mendez-Lago M."/>
            <person name="Minx P."/>
            <person name="Mollenhauer M.U."/>
            <person name="Montooth K."/>
            <person name="Mount S.M."/>
            <person name="Mu X."/>
            <person name="Myers E."/>
            <person name="Negre B."/>
            <person name="Newfeld S."/>
            <person name="Nielsen R."/>
            <person name="Noor M.A."/>
            <person name="O'Grady P."/>
            <person name="Pachter L."/>
            <person name="Papaceit M."/>
            <person name="Parisi M.J."/>
            <person name="Parisi M."/>
            <person name="Parts L."/>
            <person name="Pedersen J.S."/>
            <person name="Pesole G."/>
            <person name="Phillippy A.M."/>
            <person name="Ponting C.P."/>
            <person name="Pop M."/>
            <person name="Porcelli D."/>
            <person name="Powell J.R."/>
            <person name="Prohaska S."/>
            <person name="Pruitt K."/>
            <person name="Puig M."/>
            <person name="Quesneville H."/>
            <person name="Ram K.R."/>
            <person name="Rand D."/>
            <person name="Rasmussen M.D."/>
            <person name="Reed L.K."/>
            <person name="Reenan R."/>
            <person name="Reily A."/>
            <person name="Remington K.A."/>
            <person name="Rieger T.T."/>
            <person name="Ritchie M.G."/>
            <person name="Robin C."/>
            <person name="Rogers Y.H."/>
            <person name="Rohde C."/>
            <person name="Rozas J."/>
            <person name="Rubenfield M.J."/>
            <person name="Ruiz A."/>
            <person name="Russo S."/>
            <person name="Salzberg S.L."/>
            <person name="Sanchez-Gracia A."/>
            <person name="Saranga D.J."/>
            <person name="Sato H."/>
            <person name="Schaeffer S.W."/>
            <person name="Schatz M.C."/>
            <person name="Schlenke T."/>
            <person name="Schwartz R."/>
            <person name="Segarra C."/>
            <person name="Singh R.S."/>
            <person name="Sirot L."/>
            <person name="Sirota M."/>
            <person name="Sisneros N.B."/>
            <person name="Smith C.D."/>
            <person name="Smith T.F."/>
            <person name="Spieth J."/>
            <person name="Stage D.E."/>
            <person name="Stark A."/>
            <person name="Stephan W."/>
            <person name="Strausberg R.L."/>
            <person name="Strempel S."/>
            <person name="Sturgill D."/>
            <person name="Sutton G."/>
            <person name="Sutton G.G."/>
            <person name="Tao W."/>
            <person name="Teichmann S."/>
            <person name="Tobari Y.N."/>
            <person name="Tomimura Y."/>
            <person name="Tsolas J.M."/>
            <person name="Valente V.L."/>
            <person name="Venter E."/>
            <person name="Venter J.C."/>
            <person name="Vicario S."/>
            <person name="Vieira F.G."/>
            <person name="Vilella A.J."/>
            <person name="Villasante A."/>
            <person name="Walenz B."/>
            <person name="Wang J."/>
            <person name="Wasserman M."/>
            <person name="Watts T."/>
            <person name="Wilson D."/>
            <person name="Wilson R.K."/>
            <person name="Wing R.A."/>
            <person name="Wolfner M.F."/>
            <person name="Wong A."/>
            <person name="Wong G.K."/>
            <person name="Wu C.I."/>
            <person name="Wu G."/>
            <person name="Yamamoto D."/>
            <person name="Yang H.P."/>
            <person name="Yang S.P."/>
            <person name="Yorke J.A."/>
            <person name="Yoshida K."/>
            <person name="Zdobnov E."/>
            <person name="Zhang P."/>
            <person name="Zhang Y."/>
            <person name="Zimin A.V."/>
            <person name="Baldwin J."/>
            <person name="Abdouelleil A."/>
            <person name="Abdulkadir J."/>
            <person name="Abebe A."/>
            <person name="Abera B."/>
            <person name="Abreu J."/>
            <person name="Acer S.C."/>
            <person name="Aftuck L."/>
            <person name="Alexander A."/>
            <person name="An P."/>
            <person name="Anderson E."/>
            <person name="Anderson S."/>
            <person name="Arachi H."/>
            <person name="Azer M."/>
            <person name="Bachantsang P."/>
            <person name="Barry A."/>
            <person name="Bayul T."/>
            <person name="Berlin A."/>
            <person name="Bessette D."/>
            <person name="Bloom T."/>
            <person name="Blye J."/>
            <person name="Boguslavskiy L."/>
            <person name="Bonnet C."/>
            <person name="Boukhgalter B."/>
            <person name="Bourzgui I."/>
            <person name="Brown A."/>
            <person name="Cahill P."/>
            <person name="Channer S."/>
            <person name="Cheshatsang Y."/>
            <person name="Chuda L."/>
            <person name="Citroen M."/>
            <person name="Collymore A."/>
            <person name="Cooke P."/>
            <person name="Costello M."/>
            <person name="D'Aco K."/>
            <person name="Daza R."/>
            <person name="De Haan G."/>
            <person name="DeGray S."/>
            <person name="DeMaso C."/>
            <person name="Dhargay N."/>
            <person name="Dooley K."/>
            <person name="Dooley E."/>
            <person name="Doricent M."/>
            <person name="Dorje P."/>
            <person name="Dorjee K."/>
            <person name="Dupes A."/>
            <person name="Elong R."/>
            <person name="Falk J."/>
            <person name="Farina A."/>
            <person name="Faro S."/>
            <person name="Ferguson D."/>
            <person name="Fisher S."/>
            <person name="Foley C.D."/>
            <person name="Franke A."/>
            <person name="Friedrich D."/>
            <person name="Gadbois L."/>
            <person name="Gearin G."/>
            <person name="Gearin C.R."/>
            <person name="Giannoukos G."/>
            <person name="Goode T."/>
            <person name="Graham J."/>
            <person name="Grandbois E."/>
            <person name="Grewal S."/>
            <person name="Gyaltsen K."/>
            <person name="Hafez N."/>
            <person name="Hagos B."/>
            <person name="Hall J."/>
            <person name="Henson C."/>
            <person name="Hollinger A."/>
            <person name="Honan T."/>
            <person name="Huard M.D."/>
            <person name="Hughes L."/>
            <person name="Hurhula B."/>
            <person name="Husby M.E."/>
            <person name="Kamat A."/>
            <person name="Kanga B."/>
            <person name="Kashin S."/>
            <person name="Khazanovich D."/>
            <person name="Kisner P."/>
            <person name="Lance K."/>
            <person name="Lara M."/>
            <person name="Lee W."/>
            <person name="Lennon N."/>
            <person name="Letendre F."/>
            <person name="LeVine R."/>
            <person name="Lipovsky A."/>
            <person name="Liu X."/>
            <person name="Liu J."/>
            <person name="Liu S."/>
            <person name="Lokyitsang T."/>
            <person name="Lokyitsang Y."/>
            <person name="Lubonja R."/>
            <person name="Lui A."/>
            <person name="MacDonald P."/>
            <person name="Magnisalis V."/>
            <person name="Maru K."/>
            <person name="Matthews C."/>
            <person name="McCusker W."/>
            <person name="McDonough S."/>
            <person name="Mehta T."/>
            <person name="Meldrim J."/>
            <person name="Meneus L."/>
            <person name="Mihai O."/>
            <person name="Mihalev A."/>
            <person name="Mihova T."/>
            <person name="Mittelman R."/>
            <person name="Mlenga V."/>
            <person name="Montmayeur A."/>
            <person name="Mulrain L."/>
            <person name="Navidi A."/>
            <person name="Naylor J."/>
            <person name="Negash T."/>
            <person name="Nguyen T."/>
            <person name="Nguyen N."/>
            <person name="Nicol R."/>
            <person name="Norbu C."/>
            <person name="Norbu N."/>
            <person name="Novod N."/>
            <person name="O'Neill B."/>
            <person name="Osman S."/>
            <person name="Markiewicz E."/>
            <person name="Oyono O.L."/>
            <person name="Patti C."/>
            <person name="Phunkhang P."/>
            <person name="Pierre F."/>
            <person name="Priest M."/>
            <person name="Raghuraman S."/>
            <person name="Rege F."/>
            <person name="Reyes R."/>
            <person name="Rise C."/>
            <person name="Rogov P."/>
            <person name="Ross K."/>
            <person name="Ryan E."/>
            <person name="Settipalli S."/>
            <person name="Shea T."/>
            <person name="Sherpa N."/>
            <person name="Shi L."/>
            <person name="Shih D."/>
            <person name="Sparrow T."/>
            <person name="Spaulding J."/>
            <person name="Stalker J."/>
            <person name="Stange-Thomann N."/>
            <person name="Stavropoulos S."/>
            <person name="Stone C."/>
            <person name="Strader C."/>
            <person name="Tesfaye S."/>
            <person name="Thomson T."/>
            <person name="Thoulutsang Y."/>
            <person name="Thoulutsang D."/>
            <person name="Topham K."/>
            <person name="Topping I."/>
            <person name="Tsamla T."/>
            <person name="Vassiliev H."/>
            <person name="Vo A."/>
            <person name="Wangchuk T."/>
            <person name="Wangdi T."/>
            <person name="Weiand M."/>
            <person name="Wilkinson J."/>
            <person name="Wilson A."/>
            <person name="Yadav S."/>
            <person name="Young G."/>
            <person name="Yu Q."/>
            <person name="Zembek L."/>
            <person name="Zhong D."/>
            <person name="Zimmer A."/>
            <person name="Zwirko Z."/>
            <person name="Jaffe D.B."/>
            <person name="Alvarez P."/>
            <person name="Brockman W."/>
            <person name="Butler J."/>
            <person name="Chin C."/>
            <person name="Gnerre S."/>
            <person name="Grabherr M."/>
            <person name="Kleber M."/>
            <person name="Mauceli E."/>
            <person name="MacCallum I."/>
        </authorList>
    </citation>
    <scope>NUCLEOTIDE SEQUENCE [LARGE SCALE GENOMIC DNA]</scope>
    <source>
        <strain evidence="2">Rob3c / Tucson 14021-0248.25</strain>
    </source>
</reference>
<accession>B4HUY4</accession>
<keyword evidence="2" id="KW-1185">Reference proteome</keyword>